<evidence type="ECO:0000256" key="4">
    <source>
        <dbReference type="ARBA" id="ARBA00022989"/>
    </source>
</evidence>
<evidence type="ECO:0000256" key="1">
    <source>
        <dbReference type="ARBA" id="ARBA00004141"/>
    </source>
</evidence>
<dbReference type="GO" id="GO:0009535">
    <property type="term" value="C:chloroplast thylakoid membrane"/>
    <property type="evidence" value="ECO:0007669"/>
    <property type="project" value="TreeGrafter"/>
</dbReference>
<dbReference type="InterPro" id="IPR050368">
    <property type="entry name" value="ClC-type_chloride_channel"/>
</dbReference>
<gene>
    <name evidence="10" type="ORF">Acr_09g0009130</name>
</gene>
<dbReference type="Proteomes" id="UP000585474">
    <property type="component" value="Unassembled WGS sequence"/>
</dbReference>
<evidence type="ECO:0000256" key="6">
    <source>
        <dbReference type="ARBA" id="ARBA00023136"/>
    </source>
</evidence>
<keyword evidence="9" id="KW-0407">Ion channel</keyword>
<dbReference type="AlphaFoldDB" id="A0A7J0F996"/>
<evidence type="ECO:0000256" key="5">
    <source>
        <dbReference type="ARBA" id="ARBA00023065"/>
    </source>
</evidence>
<comment type="caution">
    <text evidence="10">The sequence shown here is derived from an EMBL/GenBank/DDBJ whole genome shotgun (WGS) entry which is preliminary data.</text>
</comment>
<evidence type="ECO:0000313" key="10">
    <source>
        <dbReference type="EMBL" id="GFY94467.1"/>
    </source>
</evidence>
<dbReference type="EMBL" id="BJWL01000009">
    <property type="protein sequence ID" value="GFY94467.1"/>
    <property type="molecule type" value="Genomic_DNA"/>
</dbReference>
<keyword evidence="6" id="KW-0472">Membrane</keyword>
<dbReference type="Gene3D" id="1.10.3080.10">
    <property type="entry name" value="Clc chloride channel"/>
    <property type="match status" value="1"/>
</dbReference>
<keyword evidence="8" id="KW-0868">Chloride</keyword>
<dbReference type="SUPFAM" id="SSF81340">
    <property type="entry name" value="Clc chloride channel"/>
    <property type="match status" value="1"/>
</dbReference>
<accession>A0A7J0F996</accession>
<dbReference type="GO" id="GO:0005254">
    <property type="term" value="F:chloride channel activity"/>
    <property type="evidence" value="ECO:0007669"/>
    <property type="project" value="UniProtKB-KW"/>
</dbReference>
<dbReference type="PANTHER" id="PTHR43427">
    <property type="entry name" value="CHLORIDE CHANNEL PROTEIN CLC-E"/>
    <property type="match status" value="1"/>
</dbReference>
<dbReference type="InterPro" id="IPR001807">
    <property type="entry name" value="ClC"/>
</dbReference>
<keyword evidence="2" id="KW-0813">Transport</keyword>
<dbReference type="GO" id="GO:0034707">
    <property type="term" value="C:chloride channel complex"/>
    <property type="evidence" value="ECO:0007669"/>
    <property type="project" value="UniProtKB-KW"/>
</dbReference>
<dbReference type="OrthoDB" id="1750575at2759"/>
<sequence>MSDGSKIVSAEVSGNKDVSNPYDKQLENVPLDICGIKLDGTNYLIWSRTFTLAIEARGMSEFIEKPVIHPKEAVALKKFKSQKSLVMTWFNSMRADIRHTFLLLDTPHKIWTIAKQTYSQQGSGRSGRGRGTVRPQAQAHVSEYVVVASSSGFGFISSEQVHEIRDFVWDGIPYRGASWLREEPIEVIWERVIAVPVCGGLIVCMLNVLRGTLESPTKSIFVSNIKALLKPFLKTVAACVTLGTGNSLGPEGPSVEIGASIAKGVGALFDRSAQRKLSLVAAGSAAGISSGSQFPITMIEKLPTCI</sequence>
<reference evidence="10 11" key="1">
    <citation type="submission" date="2019-07" db="EMBL/GenBank/DDBJ databases">
        <title>De Novo Assembly of kiwifruit Actinidia rufa.</title>
        <authorList>
            <person name="Sugita-Konishi S."/>
            <person name="Sato K."/>
            <person name="Mori E."/>
            <person name="Abe Y."/>
            <person name="Kisaki G."/>
            <person name="Hamano K."/>
            <person name="Suezawa K."/>
            <person name="Otani M."/>
            <person name="Fukuda T."/>
            <person name="Manabe T."/>
            <person name="Gomi K."/>
            <person name="Tabuchi M."/>
            <person name="Akimitsu K."/>
            <person name="Kataoka I."/>
        </authorList>
    </citation>
    <scope>NUCLEOTIDE SEQUENCE [LARGE SCALE GENOMIC DNA]</scope>
    <source>
        <strain evidence="11">cv. Fuchu</strain>
    </source>
</reference>
<keyword evidence="7" id="KW-0869">Chloride channel</keyword>
<dbReference type="PANTHER" id="PTHR43427:SF6">
    <property type="entry name" value="CHLORIDE CHANNEL PROTEIN CLC-E"/>
    <property type="match status" value="1"/>
</dbReference>
<evidence type="ECO:0000256" key="3">
    <source>
        <dbReference type="ARBA" id="ARBA00022692"/>
    </source>
</evidence>
<organism evidence="10 11">
    <name type="scientific">Actinidia rufa</name>
    <dbReference type="NCBI Taxonomy" id="165716"/>
    <lineage>
        <taxon>Eukaryota</taxon>
        <taxon>Viridiplantae</taxon>
        <taxon>Streptophyta</taxon>
        <taxon>Embryophyta</taxon>
        <taxon>Tracheophyta</taxon>
        <taxon>Spermatophyta</taxon>
        <taxon>Magnoliopsida</taxon>
        <taxon>eudicotyledons</taxon>
        <taxon>Gunneridae</taxon>
        <taxon>Pentapetalae</taxon>
        <taxon>asterids</taxon>
        <taxon>Ericales</taxon>
        <taxon>Actinidiaceae</taxon>
        <taxon>Actinidia</taxon>
    </lineage>
</organism>
<keyword evidence="3" id="KW-0812">Transmembrane</keyword>
<dbReference type="InterPro" id="IPR014743">
    <property type="entry name" value="Cl-channel_core"/>
</dbReference>
<evidence type="ECO:0000256" key="2">
    <source>
        <dbReference type="ARBA" id="ARBA00022448"/>
    </source>
</evidence>
<keyword evidence="11" id="KW-1185">Reference proteome</keyword>
<evidence type="ECO:0000256" key="9">
    <source>
        <dbReference type="ARBA" id="ARBA00023303"/>
    </source>
</evidence>
<protein>
    <submittedName>
        <fullName evidence="10">Chloride channel E</fullName>
    </submittedName>
</protein>
<comment type="subcellular location">
    <subcellularLocation>
        <location evidence="1">Membrane</location>
        <topology evidence="1">Multi-pass membrane protein</topology>
    </subcellularLocation>
</comment>
<evidence type="ECO:0000256" key="7">
    <source>
        <dbReference type="ARBA" id="ARBA00023173"/>
    </source>
</evidence>
<keyword evidence="5" id="KW-0406">Ion transport</keyword>
<dbReference type="Pfam" id="PF00654">
    <property type="entry name" value="Voltage_CLC"/>
    <property type="match status" value="1"/>
</dbReference>
<evidence type="ECO:0000256" key="8">
    <source>
        <dbReference type="ARBA" id="ARBA00023214"/>
    </source>
</evidence>
<name>A0A7J0F996_9ERIC</name>
<keyword evidence="4" id="KW-1133">Transmembrane helix</keyword>
<evidence type="ECO:0000313" key="11">
    <source>
        <dbReference type="Proteomes" id="UP000585474"/>
    </source>
</evidence>
<proteinExistence type="predicted"/>